<dbReference type="PROSITE" id="PS00163">
    <property type="entry name" value="FUMARATE_LYASES"/>
    <property type="match status" value="1"/>
</dbReference>
<dbReference type="Pfam" id="PF10415">
    <property type="entry name" value="FumaraseC_C"/>
    <property type="match status" value="1"/>
</dbReference>
<dbReference type="InterPro" id="IPR018951">
    <property type="entry name" value="Fumarase_C_C"/>
</dbReference>
<dbReference type="FunFam" id="1.20.200.10:FF:000001">
    <property type="entry name" value="Fumarate hydratase, mitochondrial"/>
    <property type="match status" value="1"/>
</dbReference>
<sequence length="455" mass="49728">MMYRTERDSVGELEVPADSYYGVHSLRAKINFPITSQRLDKDFIISLAQVKKATALANHKLGLLPDLKVKAIIQASDEIISGKLHDQFIVDPIQGGAGTSSNMNVNEVITNRAIELLGGKKGDFSIVHPNDDVNKGQSTNDVYPTAGKLTMLKKIPDLMYQLERLRDVFEEKSLEFQDVLKLGRTQLSDAVPITLGQEFHAYYTVTKRNIKRLEHVKEEMETINLGGTAIGTGITAHPELAQTVIPYLNTITNQNLQTSDDLVDGTQNIEQYVILSDVLKSIAISLSKIANDIRLLSSGPNSGIGEITIPARQNGSSIMPGKINPVIPEVVTQCSFVVMGNNAIIGSAAEAGQLELNAFEPVVFYKLLESFQVLTNGISTFVDHCVSGIEANKERCSDNLERSTYLATVLSETIGYTRAADIAKESLTTGQTIREIAEAQGIKIETHEKVASLVK</sequence>
<keyword evidence="5" id="KW-1185">Reference proteome</keyword>
<evidence type="ECO:0000256" key="1">
    <source>
        <dbReference type="ARBA" id="ARBA00023239"/>
    </source>
</evidence>
<feature type="domain" description="Fumarase C C-terminal" evidence="3">
    <location>
        <begin position="406"/>
        <end position="442"/>
    </location>
</feature>
<dbReference type="GO" id="GO:0005829">
    <property type="term" value="C:cytosol"/>
    <property type="evidence" value="ECO:0007669"/>
    <property type="project" value="TreeGrafter"/>
</dbReference>
<dbReference type="Gene3D" id="1.10.275.10">
    <property type="entry name" value="Fumarase/aspartase (N-terminal domain)"/>
    <property type="match status" value="1"/>
</dbReference>
<dbReference type="FunFam" id="1.10.275.10:FF:000001">
    <property type="entry name" value="Fumarate hydratase, mitochondrial"/>
    <property type="match status" value="1"/>
</dbReference>
<dbReference type="GO" id="GO:0006099">
    <property type="term" value="P:tricarboxylic acid cycle"/>
    <property type="evidence" value="ECO:0007669"/>
    <property type="project" value="InterPro"/>
</dbReference>
<accession>A0A6G8AWF8</accession>
<dbReference type="AlphaFoldDB" id="A0A6G8AWF8"/>
<dbReference type="NCBIfam" id="NF008909">
    <property type="entry name" value="PRK12273.1"/>
    <property type="match status" value="1"/>
</dbReference>
<dbReference type="PRINTS" id="PR00149">
    <property type="entry name" value="FUMRATELYASE"/>
</dbReference>
<organism evidence="4 5">
    <name type="scientific">Vagococcus hydrophili</name>
    <dbReference type="NCBI Taxonomy" id="2714947"/>
    <lineage>
        <taxon>Bacteria</taxon>
        <taxon>Bacillati</taxon>
        <taxon>Bacillota</taxon>
        <taxon>Bacilli</taxon>
        <taxon>Lactobacillales</taxon>
        <taxon>Enterococcaceae</taxon>
        <taxon>Vagococcus</taxon>
    </lineage>
</organism>
<dbReference type="GO" id="GO:0008797">
    <property type="term" value="F:aspartate ammonia-lyase activity"/>
    <property type="evidence" value="ECO:0007669"/>
    <property type="project" value="TreeGrafter"/>
</dbReference>
<keyword evidence="1 4" id="KW-0456">Lyase</keyword>
<reference evidence="4 5" key="1">
    <citation type="submission" date="2020-03" db="EMBL/GenBank/DDBJ databases">
        <title>Vagococcus sp. nov., isolated from beetles.</title>
        <authorList>
            <person name="Hyun D.-W."/>
            <person name="Bae J.-W."/>
        </authorList>
    </citation>
    <scope>NUCLEOTIDE SEQUENCE [LARGE SCALE GENOMIC DNA]</scope>
    <source>
        <strain evidence="4 5">HDW17B</strain>
    </source>
</reference>
<feature type="domain" description="Fumarate lyase N-terminal" evidence="2">
    <location>
        <begin position="11"/>
        <end position="340"/>
    </location>
</feature>
<dbReference type="Pfam" id="PF00206">
    <property type="entry name" value="Lyase_1"/>
    <property type="match status" value="1"/>
</dbReference>
<name>A0A6G8AWF8_9ENTE</name>
<dbReference type="RefSeq" id="WP_166035718.1">
    <property type="nucleotide sequence ID" value="NZ_CP049887.1"/>
</dbReference>
<dbReference type="KEGG" id="vhy:G7082_13460"/>
<dbReference type="InterPro" id="IPR008948">
    <property type="entry name" value="L-Aspartase-like"/>
</dbReference>
<dbReference type="CDD" id="cd01357">
    <property type="entry name" value="Aspartase"/>
    <property type="match status" value="1"/>
</dbReference>
<dbReference type="InterPro" id="IPR022761">
    <property type="entry name" value="Fumarate_lyase_N"/>
</dbReference>
<dbReference type="InterPro" id="IPR024083">
    <property type="entry name" value="Fumarase/histidase_N"/>
</dbReference>
<dbReference type="PANTHER" id="PTHR42696">
    <property type="entry name" value="ASPARTATE AMMONIA-LYASE"/>
    <property type="match status" value="1"/>
</dbReference>
<evidence type="ECO:0000259" key="2">
    <source>
        <dbReference type="Pfam" id="PF00206"/>
    </source>
</evidence>
<proteinExistence type="predicted"/>
<dbReference type="GO" id="GO:0006531">
    <property type="term" value="P:aspartate metabolic process"/>
    <property type="evidence" value="ECO:0007669"/>
    <property type="project" value="TreeGrafter"/>
</dbReference>
<dbReference type="PANTHER" id="PTHR42696:SF2">
    <property type="entry name" value="ASPARTATE AMMONIA-LYASE"/>
    <property type="match status" value="1"/>
</dbReference>
<evidence type="ECO:0000313" key="4">
    <source>
        <dbReference type="EMBL" id="QIL49431.1"/>
    </source>
</evidence>
<dbReference type="InterPro" id="IPR020557">
    <property type="entry name" value="Fumarate_lyase_CS"/>
</dbReference>
<dbReference type="Gene3D" id="1.10.40.30">
    <property type="entry name" value="Fumarase/aspartase (C-terminal domain)"/>
    <property type="match status" value="1"/>
</dbReference>
<dbReference type="Proteomes" id="UP000501747">
    <property type="component" value="Chromosome"/>
</dbReference>
<dbReference type="EMBL" id="CP049887">
    <property type="protein sequence ID" value="QIL49431.1"/>
    <property type="molecule type" value="Genomic_DNA"/>
</dbReference>
<evidence type="ECO:0000259" key="3">
    <source>
        <dbReference type="Pfam" id="PF10415"/>
    </source>
</evidence>
<gene>
    <name evidence="4" type="ORF">G7082_13460</name>
</gene>
<evidence type="ECO:0000313" key="5">
    <source>
        <dbReference type="Proteomes" id="UP000501747"/>
    </source>
</evidence>
<protein>
    <submittedName>
        <fullName evidence="4">Aspartate ammonia-lyase</fullName>
    </submittedName>
</protein>
<dbReference type="InterPro" id="IPR051546">
    <property type="entry name" value="Aspartate_Ammonia-Lyase"/>
</dbReference>
<dbReference type="SUPFAM" id="SSF48557">
    <property type="entry name" value="L-aspartase-like"/>
    <property type="match status" value="1"/>
</dbReference>
<dbReference type="Gene3D" id="1.20.200.10">
    <property type="entry name" value="Fumarase/aspartase (Central domain)"/>
    <property type="match status" value="1"/>
</dbReference>
<dbReference type="InterPro" id="IPR000362">
    <property type="entry name" value="Fumarate_lyase_fam"/>
</dbReference>